<keyword evidence="1" id="KW-1133">Transmembrane helix</keyword>
<organism evidence="2 3">
    <name type="scientific">Recurvomyces mirabilis</name>
    <dbReference type="NCBI Taxonomy" id="574656"/>
    <lineage>
        <taxon>Eukaryota</taxon>
        <taxon>Fungi</taxon>
        <taxon>Dikarya</taxon>
        <taxon>Ascomycota</taxon>
        <taxon>Pezizomycotina</taxon>
        <taxon>Dothideomycetes</taxon>
        <taxon>Dothideomycetidae</taxon>
        <taxon>Mycosphaerellales</taxon>
        <taxon>Teratosphaeriaceae</taxon>
        <taxon>Recurvomyces</taxon>
    </lineage>
</organism>
<gene>
    <name evidence="2" type="ORF">LTR78_001113</name>
</gene>
<evidence type="ECO:0000313" key="3">
    <source>
        <dbReference type="Proteomes" id="UP001274830"/>
    </source>
</evidence>
<proteinExistence type="predicted"/>
<keyword evidence="3" id="KW-1185">Reference proteome</keyword>
<dbReference type="InterPro" id="IPR013901">
    <property type="entry name" value="Anthrone_oxy"/>
</dbReference>
<protein>
    <recommendedName>
        <fullName evidence="4">DUF1772-domain-containing protein</fullName>
    </recommendedName>
</protein>
<evidence type="ECO:0000313" key="2">
    <source>
        <dbReference type="EMBL" id="KAK3679552.1"/>
    </source>
</evidence>
<dbReference type="EMBL" id="JAUTXT010000002">
    <property type="protein sequence ID" value="KAK3679552.1"/>
    <property type="molecule type" value="Genomic_DNA"/>
</dbReference>
<name>A0AAE1C649_9PEZI</name>
<evidence type="ECO:0008006" key="4">
    <source>
        <dbReference type="Google" id="ProtNLM"/>
    </source>
</evidence>
<feature type="transmembrane region" description="Helical" evidence="1">
    <location>
        <begin position="154"/>
        <end position="173"/>
    </location>
</feature>
<comment type="caution">
    <text evidence="2">The sequence shown here is derived from an EMBL/GenBank/DDBJ whole genome shotgun (WGS) entry which is preliminary data.</text>
</comment>
<reference evidence="2" key="1">
    <citation type="submission" date="2023-07" db="EMBL/GenBank/DDBJ databases">
        <title>Black Yeasts Isolated from many extreme environments.</title>
        <authorList>
            <person name="Coleine C."/>
            <person name="Stajich J.E."/>
            <person name="Selbmann L."/>
        </authorList>
    </citation>
    <scope>NUCLEOTIDE SEQUENCE</scope>
    <source>
        <strain evidence="2">CCFEE 5485</strain>
    </source>
</reference>
<dbReference type="AlphaFoldDB" id="A0AAE1C649"/>
<keyword evidence="1" id="KW-0812">Transmembrane</keyword>
<dbReference type="Proteomes" id="UP001274830">
    <property type="component" value="Unassembled WGS sequence"/>
</dbReference>
<sequence length="175" mass="19060">MASNTSWIPYLHLLIPALKGTAIAGSLWSAGAMTTAHTLLPSIYPLVSSSPKQATQQWNCYYRALSNIVPRTDLTTILICGGLAYLEYGLRPQGLGWKLWATATGLMPLGWVFVWVFILAPSNKLVEMATASDSVAKEKQTEVSSLLEEFNSLMGVRMLFPWVVGGLAIWASIGL</sequence>
<keyword evidence="1" id="KW-0472">Membrane</keyword>
<evidence type="ECO:0000256" key="1">
    <source>
        <dbReference type="SAM" id="Phobius"/>
    </source>
</evidence>
<dbReference type="Pfam" id="PF08592">
    <property type="entry name" value="Anthrone_oxy"/>
    <property type="match status" value="1"/>
</dbReference>
<feature type="transmembrane region" description="Helical" evidence="1">
    <location>
        <begin position="99"/>
        <end position="120"/>
    </location>
</feature>
<accession>A0AAE1C649</accession>